<dbReference type="RefSeq" id="WP_211853661.1">
    <property type="nucleotide sequence ID" value="NZ_JAAGBB010000019.1"/>
</dbReference>
<accession>A0ABS5F0C4</accession>
<name>A0ABS5F0C4_9PROT</name>
<evidence type="ECO:0000313" key="1">
    <source>
        <dbReference type="EMBL" id="MBR0665990.1"/>
    </source>
</evidence>
<keyword evidence="2" id="KW-1185">Reference proteome</keyword>
<proteinExistence type="predicted"/>
<gene>
    <name evidence="1" type="ORF">GXW71_16645</name>
</gene>
<reference evidence="2" key="1">
    <citation type="journal article" date="2021" name="Syst. Appl. Microbiol.">
        <title>Roseomonas hellenica sp. nov., isolated from roots of wild-growing Alkanna tinctoria.</title>
        <authorList>
            <person name="Rat A."/>
            <person name="Naranjo H.D."/>
            <person name="Lebbe L."/>
            <person name="Cnockaert M."/>
            <person name="Krigas N."/>
            <person name="Grigoriadou K."/>
            <person name="Maloupa E."/>
            <person name="Willems A."/>
        </authorList>
    </citation>
    <scope>NUCLEOTIDE SEQUENCE [LARGE SCALE GENOMIC DNA]</scope>
    <source>
        <strain evidence="2">LMG 31523</strain>
    </source>
</reference>
<protein>
    <submittedName>
        <fullName evidence="1">Uncharacterized protein</fullName>
    </submittedName>
</protein>
<evidence type="ECO:0000313" key="2">
    <source>
        <dbReference type="Proteomes" id="UP001196870"/>
    </source>
</evidence>
<sequence length="247" mass="26584">MAGTHVIIVGGISVNDPGGHDRFPYNFMNPAVARARKYGSNVLIIIFAPSYETRVEKQDKEHNSVTYTYSDTCLWGLFSAESCPALIRSKQRNPRHFLNVLSKAAGGGKFSVQEIRDKQGLTDKLKNLASIASIDYFGHSNPEYMFLEYSVSVSGSGTVTWGDADAAAVPAGKFEAGAGFISFGCNQGDPKGLAEQLRARWRIRTVGSNGKTDFAPIGRGEPQPSSALGYYEYPAAGGPPLKLTAPP</sequence>
<dbReference type="EMBL" id="JAAGBB010000019">
    <property type="protein sequence ID" value="MBR0665990.1"/>
    <property type="molecule type" value="Genomic_DNA"/>
</dbReference>
<comment type="caution">
    <text evidence="1">The sequence shown here is derived from an EMBL/GenBank/DDBJ whole genome shotgun (WGS) entry which is preliminary data.</text>
</comment>
<dbReference type="Proteomes" id="UP001196870">
    <property type="component" value="Unassembled WGS sequence"/>
</dbReference>
<organism evidence="1 2">
    <name type="scientific">Plastoroseomonas hellenica</name>
    <dbReference type="NCBI Taxonomy" id="2687306"/>
    <lineage>
        <taxon>Bacteria</taxon>
        <taxon>Pseudomonadati</taxon>
        <taxon>Pseudomonadota</taxon>
        <taxon>Alphaproteobacteria</taxon>
        <taxon>Acetobacterales</taxon>
        <taxon>Acetobacteraceae</taxon>
        <taxon>Plastoroseomonas</taxon>
    </lineage>
</organism>